<keyword evidence="3" id="KW-1185">Reference proteome</keyword>
<evidence type="ECO:0000313" key="2">
    <source>
        <dbReference type="EMBL" id="CAI9301271.1"/>
    </source>
</evidence>
<feature type="region of interest" description="Disordered" evidence="1">
    <location>
        <begin position="579"/>
        <end position="612"/>
    </location>
</feature>
<organism evidence="2 3">
    <name type="scientific">Lactuca saligna</name>
    <name type="common">Willowleaf lettuce</name>
    <dbReference type="NCBI Taxonomy" id="75948"/>
    <lineage>
        <taxon>Eukaryota</taxon>
        <taxon>Viridiplantae</taxon>
        <taxon>Streptophyta</taxon>
        <taxon>Embryophyta</taxon>
        <taxon>Tracheophyta</taxon>
        <taxon>Spermatophyta</taxon>
        <taxon>Magnoliopsida</taxon>
        <taxon>eudicotyledons</taxon>
        <taxon>Gunneridae</taxon>
        <taxon>Pentapetalae</taxon>
        <taxon>asterids</taxon>
        <taxon>campanulids</taxon>
        <taxon>Asterales</taxon>
        <taxon>Asteraceae</taxon>
        <taxon>Cichorioideae</taxon>
        <taxon>Cichorieae</taxon>
        <taxon>Lactucinae</taxon>
        <taxon>Lactuca</taxon>
    </lineage>
</organism>
<reference evidence="2" key="1">
    <citation type="submission" date="2023-04" db="EMBL/GenBank/DDBJ databases">
        <authorList>
            <person name="Vijverberg K."/>
            <person name="Xiong W."/>
            <person name="Schranz E."/>
        </authorList>
    </citation>
    <scope>NUCLEOTIDE SEQUENCE</scope>
</reference>
<feature type="region of interest" description="Disordered" evidence="1">
    <location>
        <begin position="450"/>
        <end position="514"/>
    </location>
</feature>
<proteinExistence type="predicted"/>
<gene>
    <name evidence="2" type="ORF">LSALG_LOCUS39831</name>
</gene>
<dbReference type="EMBL" id="OX465085">
    <property type="protein sequence ID" value="CAI9301271.1"/>
    <property type="molecule type" value="Genomic_DNA"/>
</dbReference>
<feature type="compositionally biased region" description="Polar residues" evidence="1">
    <location>
        <begin position="483"/>
        <end position="498"/>
    </location>
</feature>
<accession>A0AA36EL90</accession>
<dbReference type="PANTHER" id="PTHR48449:SF1">
    <property type="entry name" value="DUF1985 DOMAIN-CONTAINING PROTEIN"/>
    <property type="match status" value="1"/>
</dbReference>
<sequence>MLEKEIKSKLREIEKEVTKYNRKLGSDGSHALVEETWGIFGISHSSFPQNRTLLFGPPTGPPFLVYEDESLYRLSTGFSDSTPATDDDDETGDQDRLPAVEMEENLPNILSDGLGSHIKLNAQKNALRTEKIGGLGFDGGKIHSAVGKIHSAEGYISLWRTLRGVNQCSTKYRKEAPRRVEVDPQRLLRGMTYSLRGVNQCSMKYRKEVPLRVKHLDLNQKADLTLKGVVGTIINKYFPRLTQSQRQLFEASLFGILLGMHIPHGDSLLVHLMMLHEVRTQEVFEIGRFLFDIEGRYLEFDETEYILICGLKVGCYVDLLYDEKGQSNSSLRARLFPDISDARLRLKDLEDFIMSPKYLEVEDEDVVMLIQLVFVLKGLHGRDVKMCIPAAIYNLANNRDDWNRFAWGTYLWRYTSRMMRPNNQPIQVVANKTELMLPFYVRYVNWTLNHEESPPPQQSPPQHSQVRNSPPAVQSPPRRSMYKSDTCSTESATNASSSQKHEIETRVVKKKKKSSTKALVKRLLGIVAKLSSKVDRVLEEKDEPKKRFVEDEEEEEEMINEEGEETYCHDTQFDYAGLGEKVAPTPTEPSPDLGEHDTKIATPIGRPQRKRAPAWYQCTPFTVVQSTPKVKKISKTRKKTNRGES</sequence>
<name>A0AA36EL90_LACSI</name>
<dbReference type="PANTHER" id="PTHR48449">
    <property type="entry name" value="DUF1985 DOMAIN-CONTAINING PROTEIN"/>
    <property type="match status" value="1"/>
</dbReference>
<dbReference type="Proteomes" id="UP001177003">
    <property type="component" value="Chromosome 9"/>
</dbReference>
<evidence type="ECO:0000313" key="3">
    <source>
        <dbReference type="Proteomes" id="UP001177003"/>
    </source>
</evidence>
<protein>
    <submittedName>
        <fullName evidence="2">Uncharacterized protein</fullName>
    </submittedName>
</protein>
<evidence type="ECO:0000256" key="1">
    <source>
        <dbReference type="SAM" id="MobiDB-lite"/>
    </source>
</evidence>
<dbReference type="AlphaFoldDB" id="A0AA36EL90"/>